<dbReference type="EMBL" id="JBEPLW010000001">
    <property type="protein sequence ID" value="MET3574417.1"/>
    <property type="molecule type" value="Genomic_DNA"/>
</dbReference>
<organism evidence="4 5">
    <name type="scientific">Bhargavaea ullalensis</name>
    <dbReference type="NCBI Taxonomy" id="1265685"/>
    <lineage>
        <taxon>Bacteria</taxon>
        <taxon>Bacillati</taxon>
        <taxon>Bacillota</taxon>
        <taxon>Bacilli</taxon>
        <taxon>Bacillales</taxon>
        <taxon>Caryophanaceae</taxon>
        <taxon>Bhargavaea</taxon>
    </lineage>
</organism>
<sequence length="208" mass="22912">MKRLLPAGLVLLVLSGCAAGPATPSYEETKKMMTDALQTEDGKKAMRQLLADPQFRELLVLEQQDVKTSVEETLLSDKGKEFWKEQFDDPKFKEKLAKSMKEQQEEVMKQLMGDPSFQKQMEEFFGQAEMQKNLGNAMKSSDMREEIKKIVEETIDSPLLVPKWQEMVKKAGEGGSGGGKKDEKSGGGEGEGGGDKKDEKDKGAGGGS</sequence>
<protein>
    <submittedName>
        <fullName evidence="4">Spore germination protein D</fullName>
    </submittedName>
</protein>
<feature type="chain" id="PRO_5045650331" evidence="2">
    <location>
        <begin position="19"/>
        <end position="208"/>
    </location>
</feature>
<dbReference type="NCBIfam" id="NF040801">
    <property type="entry name" value="spore_GerD"/>
    <property type="match status" value="1"/>
</dbReference>
<dbReference type="PROSITE" id="PS51257">
    <property type="entry name" value="PROKAR_LIPOPROTEIN"/>
    <property type="match status" value="1"/>
</dbReference>
<name>A0ABV2G8M6_9BACL</name>
<accession>A0ABV2G8M6</accession>
<gene>
    <name evidence="4" type="ORF">ABID49_000293</name>
</gene>
<keyword evidence="5" id="KW-1185">Reference proteome</keyword>
<evidence type="ECO:0000259" key="3">
    <source>
        <dbReference type="Pfam" id="PF17898"/>
    </source>
</evidence>
<reference evidence="4 5" key="1">
    <citation type="submission" date="2024-06" db="EMBL/GenBank/DDBJ databases">
        <title>Genomic Encyclopedia of Type Strains, Phase IV (KMG-IV): sequencing the most valuable type-strain genomes for metagenomic binning, comparative biology and taxonomic classification.</title>
        <authorList>
            <person name="Goeker M."/>
        </authorList>
    </citation>
    <scope>NUCLEOTIDE SEQUENCE [LARGE SCALE GENOMIC DNA]</scope>
    <source>
        <strain evidence="4 5">DSM 26128</strain>
    </source>
</reference>
<proteinExistence type="predicted"/>
<feature type="domain" description="Spore germination GerD central core" evidence="3">
    <location>
        <begin position="59"/>
        <end position="171"/>
    </location>
</feature>
<feature type="signal peptide" evidence="2">
    <location>
        <begin position="1"/>
        <end position="18"/>
    </location>
</feature>
<evidence type="ECO:0000256" key="2">
    <source>
        <dbReference type="SAM" id="SignalP"/>
    </source>
</evidence>
<dbReference type="Proteomes" id="UP001549099">
    <property type="component" value="Unassembled WGS sequence"/>
</dbReference>
<evidence type="ECO:0000313" key="5">
    <source>
        <dbReference type="Proteomes" id="UP001549099"/>
    </source>
</evidence>
<dbReference type="InterPro" id="IPR041262">
    <property type="entry name" value="GerD_central"/>
</dbReference>
<feature type="region of interest" description="Disordered" evidence="1">
    <location>
        <begin position="166"/>
        <end position="208"/>
    </location>
</feature>
<keyword evidence="2" id="KW-0732">Signal</keyword>
<evidence type="ECO:0000256" key="1">
    <source>
        <dbReference type="SAM" id="MobiDB-lite"/>
    </source>
</evidence>
<feature type="compositionally biased region" description="Basic and acidic residues" evidence="1">
    <location>
        <begin position="193"/>
        <end position="208"/>
    </location>
</feature>
<dbReference type="Pfam" id="PF17898">
    <property type="entry name" value="GerD"/>
    <property type="match status" value="1"/>
</dbReference>
<evidence type="ECO:0000313" key="4">
    <source>
        <dbReference type="EMBL" id="MET3574417.1"/>
    </source>
</evidence>
<dbReference type="RefSeq" id="WP_376837301.1">
    <property type="nucleotide sequence ID" value="NZ_JBEPLW010000001.1"/>
</dbReference>
<comment type="caution">
    <text evidence="4">The sequence shown here is derived from an EMBL/GenBank/DDBJ whole genome shotgun (WGS) entry which is preliminary data.</text>
</comment>